<keyword evidence="3" id="KW-0804">Transcription</keyword>
<gene>
    <name evidence="5" type="ORF">G127AT_02790</name>
</gene>
<dbReference type="Proteomes" id="UP000671914">
    <property type="component" value="Chromosome"/>
</dbReference>
<dbReference type="SUPFAM" id="SSF53822">
    <property type="entry name" value="Periplasmic binding protein-like I"/>
    <property type="match status" value="1"/>
</dbReference>
<evidence type="ECO:0000313" key="6">
    <source>
        <dbReference type="Proteomes" id="UP000671914"/>
    </source>
</evidence>
<dbReference type="Pfam" id="PF00356">
    <property type="entry name" value="LacI"/>
    <property type="match status" value="1"/>
</dbReference>
<proteinExistence type="predicted"/>
<organism evidence="5 6">
    <name type="scientific">Agromyces archimandritae</name>
    <dbReference type="NCBI Taxonomy" id="2781962"/>
    <lineage>
        <taxon>Bacteria</taxon>
        <taxon>Bacillati</taxon>
        <taxon>Actinomycetota</taxon>
        <taxon>Actinomycetes</taxon>
        <taxon>Micrococcales</taxon>
        <taxon>Microbacteriaceae</taxon>
        <taxon>Agromyces</taxon>
    </lineage>
</organism>
<accession>A0A975FNZ8</accession>
<keyword evidence="2 5" id="KW-0238">DNA-binding</keyword>
<dbReference type="Pfam" id="PF13377">
    <property type="entry name" value="Peripla_BP_3"/>
    <property type="match status" value="1"/>
</dbReference>
<evidence type="ECO:0000256" key="1">
    <source>
        <dbReference type="ARBA" id="ARBA00023015"/>
    </source>
</evidence>
<dbReference type="PANTHER" id="PTHR30146">
    <property type="entry name" value="LACI-RELATED TRANSCRIPTIONAL REPRESSOR"/>
    <property type="match status" value="1"/>
</dbReference>
<dbReference type="SUPFAM" id="SSF47413">
    <property type="entry name" value="lambda repressor-like DNA-binding domains"/>
    <property type="match status" value="1"/>
</dbReference>
<dbReference type="RefSeq" id="WP_210899544.1">
    <property type="nucleotide sequence ID" value="NZ_CP071696.1"/>
</dbReference>
<dbReference type="KEGG" id="aarc:G127AT_02790"/>
<dbReference type="EMBL" id="CP071696">
    <property type="protein sequence ID" value="QTX05177.1"/>
    <property type="molecule type" value="Genomic_DNA"/>
</dbReference>
<keyword evidence="1" id="KW-0805">Transcription regulation</keyword>
<dbReference type="CDD" id="cd01392">
    <property type="entry name" value="HTH_LacI"/>
    <property type="match status" value="1"/>
</dbReference>
<keyword evidence="6" id="KW-1185">Reference proteome</keyword>
<dbReference type="InterPro" id="IPR046335">
    <property type="entry name" value="LacI/GalR-like_sensor"/>
</dbReference>
<evidence type="ECO:0000313" key="5">
    <source>
        <dbReference type="EMBL" id="QTX05177.1"/>
    </source>
</evidence>
<dbReference type="GO" id="GO:0000976">
    <property type="term" value="F:transcription cis-regulatory region binding"/>
    <property type="evidence" value="ECO:0007669"/>
    <property type="project" value="TreeGrafter"/>
</dbReference>
<evidence type="ECO:0000256" key="3">
    <source>
        <dbReference type="ARBA" id="ARBA00023163"/>
    </source>
</evidence>
<dbReference type="InterPro" id="IPR028082">
    <property type="entry name" value="Peripla_BP_I"/>
</dbReference>
<feature type="domain" description="HTH lacI-type" evidence="4">
    <location>
        <begin position="10"/>
        <end position="65"/>
    </location>
</feature>
<dbReference type="InterPro" id="IPR010982">
    <property type="entry name" value="Lambda_DNA-bd_dom_sf"/>
</dbReference>
<protein>
    <submittedName>
        <fullName evidence="5">LacI family DNA-binding transcriptional regulator</fullName>
    </submittedName>
</protein>
<dbReference type="PROSITE" id="PS50932">
    <property type="entry name" value="HTH_LACI_2"/>
    <property type="match status" value="1"/>
</dbReference>
<name>A0A975FNZ8_9MICO</name>
<dbReference type="AlphaFoldDB" id="A0A975FNZ8"/>
<dbReference type="SMART" id="SM00354">
    <property type="entry name" value="HTH_LACI"/>
    <property type="match status" value="1"/>
</dbReference>
<dbReference type="GO" id="GO:0003700">
    <property type="term" value="F:DNA-binding transcription factor activity"/>
    <property type="evidence" value="ECO:0007669"/>
    <property type="project" value="TreeGrafter"/>
</dbReference>
<dbReference type="CDD" id="cd06267">
    <property type="entry name" value="PBP1_LacI_sugar_binding-like"/>
    <property type="match status" value="1"/>
</dbReference>
<dbReference type="PANTHER" id="PTHR30146:SF109">
    <property type="entry name" value="HTH-TYPE TRANSCRIPTIONAL REGULATOR GALS"/>
    <property type="match status" value="1"/>
</dbReference>
<evidence type="ECO:0000256" key="2">
    <source>
        <dbReference type="ARBA" id="ARBA00023125"/>
    </source>
</evidence>
<dbReference type="Gene3D" id="3.40.50.2300">
    <property type="match status" value="2"/>
</dbReference>
<evidence type="ECO:0000259" key="4">
    <source>
        <dbReference type="PROSITE" id="PS50932"/>
    </source>
</evidence>
<reference evidence="5" key="1">
    <citation type="submission" date="2021-03" db="EMBL/GenBank/DDBJ databases">
        <title>Agromyces archimandritus sp. nov., isolated from the cockroach Archimandrita tessellata.</title>
        <authorList>
            <person name="Guzman J."/>
            <person name="Ortuzar M."/>
            <person name="Poehlein A."/>
            <person name="Daniel R."/>
            <person name="Trujillo M."/>
            <person name="Vilcinskas A."/>
        </authorList>
    </citation>
    <scope>NUCLEOTIDE SEQUENCE</scope>
    <source>
        <strain evidence="5">G127AT</strain>
    </source>
</reference>
<sequence length="345" mass="36582">MTPTEAARSATRSDVARLAGVSTAVVSYVVNDGPRPVAAETRRRVLDAIRALGYRPNASARALKRGSTRLLGLVVSEIVNPFHSECIDALDLAASRHGYSLLLASTRNDDERDGLLRSTLIERGVEGMIFLSVFPDERRGAGEPEPDAHVPRLILDRAAPVQGFATVGADTAGGAERATEHLIAHGHRRIAFIEGPLRPIIGDDRRVGWERALRAAGLLEGPRVVAEWSRQGGARAARTLLASDDPPTAIFAGSDLMAIGALQALHEAGRRVPEDVAVVAFDGTAESEFSVPPLTAVRQPFAAMADATVEAFATPGAVPGHTTFDMQLVVRRSCGCRGGIDATAR</sequence>
<dbReference type="Gene3D" id="1.10.260.40">
    <property type="entry name" value="lambda repressor-like DNA-binding domains"/>
    <property type="match status" value="1"/>
</dbReference>
<dbReference type="InterPro" id="IPR000843">
    <property type="entry name" value="HTH_LacI"/>
</dbReference>